<organism evidence="1 2">
    <name type="scientific">Paractinoplanes pyxinae</name>
    <dbReference type="NCBI Taxonomy" id="2997416"/>
    <lineage>
        <taxon>Bacteria</taxon>
        <taxon>Bacillati</taxon>
        <taxon>Actinomycetota</taxon>
        <taxon>Actinomycetes</taxon>
        <taxon>Micromonosporales</taxon>
        <taxon>Micromonosporaceae</taxon>
        <taxon>Paractinoplanes</taxon>
    </lineage>
</organism>
<dbReference type="RefSeq" id="WP_267568705.1">
    <property type="nucleotide sequence ID" value="NZ_JAPNTZ010000018.1"/>
</dbReference>
<dbReference type="SUPFAM" id="SSF111069">
    <property type="entry name" value="Hypothetical protein yfbM"/>
    <property type="match status" value="1"/>
</dbReference>
<accession>A0ABT4BCB5</accession>
<dbReference type="InterPro" id="IPR035944">
    <property type="entry name" value="YfbM-like_sf"/>
</dbReference>
<protein>
    <submittedName>
        <fullName evidence="1">DUF1877 family protein</fullName>
    </submittedName>
</protein>
<gene>
    <name evidence="1" type="ORF">OWR29_39690</name>
</gene>
<sequence>MSLLGDVVRLSPELREEIRGDPSTAYDRVTTFGGSQRLELDWEWKLFRPLFAAASFRINPFLSGAYFPDEQTAFGAGGDARTLDPDQVVEAAALLERTSFAALAPHLRGALVERDTVQVDYDFASPTYRQPLPPERTRTPTFSDEQVDSYRTRLAGSYDDLVGFYNAAARRGECTIFWAA</sequence>
<proteinExistence type="predicted"/>
<reference evidence="1" key="1">
    <citation type="submission" date="2022-11" db="EMBL/GenBank/DDBJ databases">
        <authorList>
            <person name="Somphong A."/>
            <person name="Phongsopitanun W."/>
        </authorList>
    </citation>
    <scope>NUCLEOTIDE SEQUENCE</scope>
    <source>
        <strain evidence="1">Pm04-4</strain>
    </source>
</reference>
<dbReference type="Gene3D" id="3.40.1760.10">
    <property type="entry name" value="YfbM-like super family"/>
    <property type="match status" value="1"/>
</dbReference>
<evidence type="ECO:0000313" key="2">
    <source>
        <dbReference type="Proteomes" id="UP001151002"/>
    </source>
</evidence>
<dbReference type="Proteomes" id="UP001151002">
    <property type="component" value="Unassembled WGS sequence"/>
</dbReference>
<keyword evidence="2" id="KW-1185">Reference proteome</keyword>
<name>A0ABT4BCB5_9ACTN</name>
<evidence type="ECO:0000313" key="1">
    <source>
        <dbReference type="EMBL" id="MCY1144153.1"/>
    </source>
</evidence>
<comment type="caution">
    <text evidence="1">The sequence shown here is derived from an EMBL/GenBank/DDBJ whole genome shotgun (WGS) entry which is preliminary data.</text>
</comment>
<dbReference type="EMBL" id="JAPNTZ010000018">
    <property type="protein sequence ID" value="MCY1144153.1"/>
    <property type="molecule type" value="Genomic_DNA"/>
</dbReference>